<evidence type="ECO:0000256" key="2">
    <source>
        <dbReference type="ARBA" id="ARBA00049990"/>
    </source>
</evidence>
<evidence type="ECO:0000256" key="1">
    <source>
        <dbReference type="ARBA" id="ARBA00049981"/>
    </source>
</evidence>
<dbReference type="PROSITE" id="PS50160">
    <property type="entry name" value="DNA_LIGASE_A3"/>
    <property type="match status" value="1"/>
</dbReference>
<dbReference type="Gene3D" id="3.30.470.30">
    <property type="entry name" value="DNA ligase/mRNA capping enzyme"/>
    <property type="match status" value="1"/>
</dbReference>
<organism evidence="4 5">
    <name type="scientific">Halalkalibacter kiskunsagensis</name>
    <dbReference type="NCBI Taxonomy" id="1548599"/>
    <lineage>
        <taxon>Bacteria</taxon>
        <taxon>Bacillati</taxon>
        <taxon>Bacillota</taxon>
        <taxon>Bacilli</taxon>
        <taxon>Bacillales</taxon>
        <taxon>Bacillaceae</taxon>
        <taxon>Halalkalibacter</taxon>
    </lineage>
</organism>
<dbReference type="CDD" id="cd07906">
    <property type="entry name" value="Adenylation_DNA_ligase_LigD_LigC"/>
    <property type="match status" value="1"/>
</dbReference>
<comment type="caution">
    <text evidence="4">The sequence shown here is derived from an EMBL/GenBank/DDBJ whole genome shotgun (WGS) entry which is preliminary data.</text>
</comment>
<accession>A0ABV6KBC2</accession>
<dbReference type="RefSeq" id="WP_335959129.1">
    <property type="nucleotide sequence ID" value="NZ_JAXBLX010000004.1"/>
</dbReference>
<dbReference type="InterPro" id="IPR014143">
    <property type="entry name" value="NHEJ_ligase_prk"/>
</dbReference>
<feature type="domain" description="ATP-dependent DNA ligase family profile" evidence="3">
    <location>
        <begin position="106"/>
        <end position="207"/>
    </location>
</feature>
<evidence type="ECO:0000313" key="4">
    <source>
        <dbReference type="EMBL" id="MFC0470613.1"/>
    </source>
</evidence>
<dbReference type="PANTHER" id="PTHR42705">
    <property type="entry name" value="BIFUNCTIONAL NON-HOMOLOGOUS END JOINING PROTEIN LIGD"/>
    <property type="match status" value="1"/>
</dbReference>
<comment type="similarity">
    <text evidence="2">In the N-terminal section; belongs to the LigD polymerase family.</text>
</comment>
<dbReference type="NCBIfam" id="TIGR02778">
    <property type="entry name" value="ligD_pol"/>
    <property type="match status" value="1"/>
</dbReference>
<dbReference type="Proteomes" id="UP001589838">
    <property type="component" value="Unassembled WGS sequence"/>
</dbReference>
<protein>
    <submittedName>
        <fullName evidence="4">DNA ligase D</fullName>
        <ecNumber evidence="4">6.5.1.1</ecNumber>
    </submittedName>
</protein>
<dbReference type="InterPro" id="IPR033652">
    <property type="entry name" value="LigD_Pol-like_3"/>
</dbReference>
<comment type="similarity">
    <text evidence="1">In the C-terminal section; belongs to the ATP-dependent DNA ligase family.</text>
</comment>
<dbReference type="PANTHER" id="PTHR42705:SF2">
    <property type="entry name" value="BIFUNCTIONAL NON-HOMOLOGOUS END JOINING PROTEIN LIGD"/>
    <property type="match status" value="1"/>
</dbReference>
<keyword evidence="4" id="KW-0436">Ligase</keyword>
<reference evidence="4 5" key="1">
    <citation type="submission" date="2024-09" db="EMBL/GenBank/DDBJ databases">
        <authorList>
            <person name="Sun Q."/>
            <person name="Mori K."/>
        </authorList>
    </citation>
    <scope>NUCLEOTIDE SEQUENCE [LARGE SCALE GENOMIC DNA]</scope>
    <source>
        <strain evidence="4 5">NCAIM B.02610</strain>
    </source>
</reference>
<dbReference type="SUPFAM" id="SSF56091">
    <property type="entry name" value="DNA ligase/mRNA capping enzyme, catalytic domain"/>
    <property type="match status" value="1"/>
</dbReference>
<dbReference type="CDD" id="cd04866">
    <property type="entry name" value="LigD_Pol_like_3"/>
    <property type="match status" value="1"/>
</dbReference>
<evidence type="ECO:0000313" key="5">
    <source>
        <dbReference type="Proteomes" id="UP001589838"/>
    </source>
</evidence>
<dbReference type="InterPro" id="IPR014145">
    <property type="entry name" value="LigD_pol_dom"/>
</dbReference>
<dbReference type="PROSITE" id="PS00333">
    <property type="entry name" value="DNA_LIGASE_A2"/>
    <property type="match status" value="1"/>
</dbReference>
<dbReference type="EC" id="6.5.1.1" evidence="4"/>
<sequence length="613" mass="71173">MKPMLLSPATDIPNGRGWLYEVKYDGFRCLLQWEESVPQLMSRNGKNLNLQFPEIIQSCKEVYPYIKDFLPLTLDGELVYLSNNYKSQFNTVQLRGRMKKQDVIANHAKQFPCHLVIFDILSLAKTNQMNLSLSKRKKAIQVLFKKSNLPLSVNYESTQRLQLIETYQNGQELWEQIVVYNGEGIVAKRSSSNWESAKRTPNWLKIKNWRYVTVILTKFDKNNGYFHGSIFSDNALIEIVVFRHGLNEEEERTLFTFFQNNGKKISANVWELPPSICVDIACIDFDGKSLREPMFHSFNFEAETTDCSWKHMQRQLNPIPENIQITNADKPIWSTINANKDDYLLYLQKIAPNLLPFLSERLLTVIRYPHGSSGESFYQKHCPDYAPDFVLTEKEEDIEYIICNELQTLLWLGNQLALEFHIPFQTRQSKKPSEIVFDLDPPSVADFQLAITAAQKMKSIFDQFNLTAFVKTSGGKGLQVYIPLPKNRFSYTETRIFTQFVCQFLVEQEPDLFTTERLKKNRNNKLYLDYIQHDAGKTIIAPYSPRGSEKGLIATPLNWDEVEESLTPFSFTLPAVIKRIENKVDPFKFFREVSNEQAFSDILDQLKELAKKK</sequence>
<dbReference type="Pfam" id="PF01068">
    <property type="entry name" value="DNA_ligase_A_M"/>
    <property type="match status" value="1"/>
</dbReference>
<dbReference type="InterPro" id="IPR052171">
    <property type="entry name" value="NHEJ_LigD"/>
</dbReference>
<dbReference type="GO" id="GO:0003910">
    <property type="term" value="F:DNA ligase (ATP) activity"/>
    <property type="evidence" value="ECO:0007669"/>
    <property type="project" value="UniProtKB-EC"/>
</dbReference>
<gene>
    <name evidence="4" type="ORF">ACFFHM_08905</name>
</gene>
<dbReference type="InterPro" id="IPR012310">
    <property type="entry name" value="DNA_ligase_ATP-dep_cent"/>
</dbReference>
<proteinExistence type="inferred from homology"/>
<keyword evidence="5" id="KW-1185">Reference proteome</keyword>
<name>A0ABV6KBC2_9BACI</name>
<dbReference type="NCBIfam" id="NF007211">
    <property type="entry name" value="PRK09633.1"/>
    <property type="match status" value="1"/>
</dbReference>
<dbReference type="InterPro" id="IPR016059">
    <property type="entry name" value="DNA_ligase_ATP-dep_CS"/>
</dbReference>
<dbReference type="EMBL" id="JBHLUX010000024">
    <property type="protein sequence ID" value="MFC0470613.1"/>
    <property type="molecule type" value="Genomic_DNA"/>
</dbReference>
<dbReference type="Pfam" id="PF21686">
    <property type="entry name" value="LigD_Prim-Pol"/>
    <property type="match status" value="1"/>
</dbReference>
<dbReference type="Gene3D" id="3.90.920.10">
    <property type="entry name" value="DNA primase, PRIM domain"/>
    <property type="match status" value="1"/>
</dbReference>
<evidence type="ECO:0000259" key="3">
    <source>
        <dbReference type="PROSITE" id="PS50160"/>
    </source>
</evidence>
<dbReference type="NCBIfam" id="TIGR02776">
    <property type="entry name" value="NHEJ_ligase_prk"/>
    <property type="match status" value="1"/>
</dbReference>